<protein>
    <recommendedName>
        <fullName evidence="13">Phosphodiesterase</fullName>
    </recommendedName>
</protein>
<dbReference type="SUPFAM" id="SSF55073">
    <property type="entry name" value="Nucleotide cyclase"/>
    <property type="match status" value="1"/>
</dbReference>
<evidence type="ECO:0000259" key="10">
    <source>
        <dbReference type="PROSITE" id="PS51845"/>
    </source>
</evidence>
<keyword evidence="5 8" id="KW-0472">Membrane</keyword>
<dbReference type="GO" id="GO:0004114">
    <property type="term" value="F:3',5'-cyclic-nucleotide phosphodiesterase activity"/>
    <property type="evidence" value="ECO:0007669"/>
    <property type="project" value="InterPro"/>
</dbReference>
<dbReference type="GO" id="GO:0004016">
    <property type="term" value="F:adenylate cyclase activity"/>
    <property type="evidence" value="ECO:0007669"/>
    <property type="project" value="TreeGrafter"/>
</dbReference>
<accession>A0AAD2JNA9</accession>
<dbReference type="InterPro" id="IPR002073">
    <property type="entry name" value="PDEase_catalytic_dom"/>
</dbReference>
<reference evidence="11" key="1">
    <citation type="submission" date="2023-08" db="EMBL/GenBank/DDBJ databases">
        <authorList>
            <person name="Audoor S."/>
            <person name="Bilcke G."/>
        </authorList>
    </citation>
    <scope>NUCLEOTIDE SEQUENCE</scope>
</reference>
<dbReference type="GO" id="GO:0007168">
    <property type="term" value="P:receptor guanylyl cyclase signaling pathway"/>
    <property type="evidence" value="ECO:0007669"/>
    <property type="project" value="TreeGrafter"/>
</dbReference>
<evidence type="ECO:0000313" key="11">
    <source>
        <dbReference type="EMBL" id="CAJ1964628.1"/>
    </source>
</evidence>
<dbReference type="Pfam" id="PF00211">
    <property type="entry name" value="Guanylate_cyc"/>
    <property type="match status" value="1"/>
</dbReference>
<dbReference type="GO" id="GO:0000166">
    <property type="term" value="F:nucleotide binding"/>
    <property type="evidence" value="ECO:0007669"/>
    <property type="project" value="UniProtKB-KW"/>
</dbReference>
<gene>
    <name evidence="11" type="ORF">CYCCA115_LOCUS20724</name>
</gene>
<feature type="domain" description="Guanylate cyclase" evidence="9">
    <location>
        <begin position="548"/>
        <end position="682"/>
    </location>
</feature>
<evidence type="ECO:0000313" key="12">
    <source>
        <dbReference type="Proteomes" id="UP001295423"/>
    </source>
</evidence>
<dbReference type="Pfam" id="PF00233">
    <property type="entry name" value="PDEase_I"/>
    <property type="match status" value="1"/>
</dbReference>
<evidence type="ECO:0000256" key="6">
    <source>
        <dbReference type="ARBA" id="ARBA00023239"/>
    </source>
</evidence>
<dbReference type="PANTHER" id="PTHR11920">
    <property type="entry name" value="GUANYLYL CYCLASE"/>
    <property type="match status" value="1"/>
</dbReference>
<dbReference type="PROSITE" id="PS51845">
    <property type="entry name" value="PDEASE_I_2"/>
    <property type="match status" value="1"/>
</dbReference>
<dbReference type="SUPFAM" id="SSF109604">
    <property type="entry name" value="HD-domain/PDEase-like"/>
    <property type="match status" value="1"/>
</dbReference>
<feature type="transmembrane region" description="Helical" evidence="8">
    <location>
        <begin position="65"/>
        <end position="86"/>
    </location>
</feature>
<keyword evidence="3" id="KW-0547">Nucleotide-binding</keyword>
<feature type="region of interest" description="Disordered" evidence="7">
    <location>
        <begin position="1"/>
        <end position="46"/>
    </location>
</feature>
<name>A0AAD2JNA9_9STRA</name>
<organism evidence="11 12">
    <name type="scientific">Cylindrotheca closterium</name>
    <dbReference type="NCBI Taxonomy" id="2856"/>
    <lineage>
        <taxon>Eukaryota</taxon>
        <taxon>Sar</taxon>
        <taxon>Stramenopiles</taxon>
        <taxon>Ochrophyta</taxon>
        <taxon>Bacillariophyta</taxon>
        <taxon>Bacillariophyceae</taxon>
        <taxon>Bacillariophycidae</taxon>
        <taxon>Bacillariales</taxon>
        <taxon>Bacillariaceae</taxon>
        <taxon>Cylindrotheca</taxon>
    </lineage>
</organism>
<dbReference type="GO" id="GO:0004383">
    <property type="term" value="F:guanylate cyclase activity"/>
    <property type="evidence" value="ECO:0007669"/>
    <property type="project" value="TreeGrafter"/>
</dbReference>
<feature type="compositionally biased region" description="Low complexity" evidence="7">
    <location>
        <begin position="1206"/>
        <end position="1215"/>
    </location>
</feature>
<dbReference type="PANTHER" id="PTHR11920:SF335">
    <property type="entry name" value="GUANYLATE CYCLASE"/>
    <property type="match status" value="1"/>
</dbReference>
<dbReference type="Proteomes" id="UP001295423">
    <property type="component" value="Unassembled WGS sequence"/>
</dbReference>
<keyword evidence="4 8" id="KW-1133">Transmembrane helix</keyword>
<dbReference type="InterPro" id="IPR050401">
    <property type="entry name" value="Cyclic_nucleotide_synthase"/>
</dbReference>
<keyword evidence="2 8" id="KW-0812">Transmembrane</keyword>
<dbReference type="GO" id="GO:0001653">
    <property type="term" value="F:peptide receptor activity"/>
    <property type="evidence" value="ECO:0007669"/>
    <property type="project" value="TreeGrafter"/>
</dbReference>
<dbReference type="GO" id="GO:0005886">
    <property type="term" value="C:plasma membrane"/>
    <property type="evidence" value="ECO:0007669"/>
    <property type="project" value="TreeGrafter"/>
</dbReference>
<dbReference type="AlphaFoldDB" id="A0AAD2JNA9"/>
<dbReference type="PROSITE" id="PS50125">
    <property type="entry name" value="GUANYLATE_CYCLASE_2"/>
    <property type="match status" value="1"/>
</dbReference>
<dbReference type="GO" id="GO:0035556">
    <property type="term" value="P:intracellular signal transduction"/>
    <property type="evidence" value="ECO:0007669"/>
    <property type="project" value="InterPro"/>
</dbReference>
<evidence type="ECO:0000256" key="7">
    <source>
        <dbReference type="SAM" id="MobiDB-lite"/>
    </source>
</evidence>
<comment type="caution">
    <text evidence="11">The sequence shown here is derived from an EMBL/GenBank/DDBJ whole genome shotgun (WGS) entry which is preliminary data.</text>
</comment>
<feature type="compositionally biased region" description="Polar residues" evidence="7">
    <location>
        <begin position="16"/>
        <end position="26"/>
    </location>
</feature>
<dbReference type="EMBL" id="CAKOGP040002191">
    <property type="protein sequence ID" value="CAJ1964628.1"/>
    <property type="molecule type" value="Genomic_DNA"/>
</dbReference>
<evidence type="ECO:0000256" key="3">
    <source>
        <dbReference type="ARBA" id="ARBA00022741"/>
    </source>
</evidence>
<dbReference type="InterPro" id="IPR001054">
    <property type="entry name" value="A/G_cyclase"/>
</dbReference>
<keyword evidence="12" id="KW-1185">Reference proteome</keyword>
<evidence type="ECO:0000256" key="1">
    <source>
        <dbReference type="ARBA" id="ARBA00004370"/>
    </source>
</evidence>
<feature type="domain" description="PDEase" evidence="10">
    <location>
        <begin position="808"/>
        <end position="1032"/>
    </location>
</feature>
<dbReference type="Gene3D" id="3.30.70.1230">
    <property type="entry name" value="Nucleotide cyclase"/>
    <property type="match status" value="1"/>
</dbReference>
<proteinExistence type="predicted"/>
<feature type="region of interest" description="Disordered" evidence="7">
    <location>
        <begin position="1195"/>
        <end position="1226"/>
    </location>
</feature>
<dbReference type="InterPro" id="IPR029787">
    <property type="entry name" value="Nucleotide_cyclase"/>
</dbReference>
<sequence>MEQARRPTSSKDTDQTLDTEVYQPNTTGGGIPAVGESQSDNGSDPGVVPMNENEFERTAIRCFRYFIIVLMLSATIAAGVASYNYLHGEEGRDFQKEFDIVADDIRLLSSDRLDAFRADFRSLSWTITGLAKSSNATWPFYTDVNFPVIVSNFRKTTGTGMIALSPIVHNIVEQFQWTNYSQTHQGWIQDHLDFQAKKTTIAAEEENVVFNNNNNEMDDIYPGIFRWTDQGRVREDGVGPFLPLWQMMDAPQDPSNINLNLLSDDAYKQVFDAVLAQKSPIMTDIFDDMLPELKESNNEDEEEDLPMSLFVHPVYQDVTQQQIVAILTASIVWSPLFVLASDEATPPVDVVIEEGCDRKLTFQVTGPNVEFKGYEDLHDPAYDGYETSFDLAHSIRTHYVTEFEGCEHGISIYPTKGFWDQYHTTAPASTTGIIVGAFLFMCIIFYLYDAAVHMRQKRILRVASQSEKILSVLYPKTIRDRLFGMEDKAEEEQPKGGKKGGRKRLNDDLIKATKYQLKQYMKSSPGQLDGVTGGFDSKPIADLFLDATVLFADISGFTAWSSVREPTQVFTLLESVYRAFDVIARRRKVFKVETVGDCYVAVTGLPEPTKDHARIMALFAKECVTRFEELVGMLETTLGPDTGDLGIRVGIHSGPVTAGVLRGDKSRFQLFGDTVNTASRVESTGKRNMIHVSEETAFLLTAAGMQDQLKRREELVSAKGKGKLLTFWLKVDRKEPEQSEYMHNRPHDGFQNGDGAFVNKPTNYNNTCLNTDASNYEAIEEMLSPRVRRLCQWNVDILARHLKQIVAHRDAQGPMNQNYNEELSRREVSICRQMDVLDEVVEIIPLPGFDPNVYKRQKDPNDIELPEVVMKQIRLYVACIAAMYHDNPFHNFEHASHVMMSVSKLLSRIVAADDILNEDENAAEANDFGWSIHDHTYGITSDPMTQFSVILAAMVHDVDHTGVSNAQLVNENHRLAAMFDNKSIAEQNSMVLAWDILMDSRFHDFRRTIYAAPFELDRFRQLMGNTVMATDIMDKELQALRRNRWDKAFNSVNITNDSIVDPHASMVVPEGTKDKVNRKATIVIEHLIQASDVAHTMQHWHIYQKWNERLFAEMALAYKAGRLGFNPAEKWYQGEIGFYDHYIIPLAKKLKDCGVFGVASDEYLNYAMENRQEWEEKGHGFVAELTAKYMGDVQKEEEKVEPQPDKPTAIAAPPAKTDETGSVTSQVSEAISAMSGSVGSGTQVEIV</sequence>
<dbReference type="CDD" id="cd07302">
    <property type="entry name" value="CHD"/>
    <property type="match status" value="1"/>
</dbReference>
<evidence type="ECO:0000256" key="4">
    <source>
        <dbReference type="ARBA" id="ARBA00022989"/>
    </source>
</evidence>
<comment type="subcellular location">
    <subcellularLocation>
        <location evidence="1">Membrane</location>
    </subcellularLocation>
</comment>
<evidence type="ECO:0000256" key="2">
    <source>
        <dbReference type="ARBA" id="ARBA00022692"/>
    </source>
</evidence>
<feature type="compositionally biased region" description="Basic and acidic residues" evidence="7">
    <location>
        <begin position="1195"/>
        <end position="1204"/>
    </location>
</feature>
<feature type="region of interest" description="Disordered" evidence="7">
    <location>
        <begin position="485"/>
        <end position="504"/>
    </location>
</feature>
<dbReference type="SMART" id="SM00044">
    <property type="entry name" value="CYCc"/>
    <property type="match status" value="1"/>
</dbReference>
<evidence type="ECO:0008006" key="13">
    <source>
        <dbReference type="Google" id="ProtNLM"/>
    </source>
</evidence>
<feature type="compositionally biased region" description="Basic and acidic residues" evidence="7">
    <location>
        <begin position="485"/>
        <end position="495"/>
    </location>
</feature>
<evidence type="ECO:0000256" key="8">
    <source>
        <dbReference type="SAM" id="Phobius"/>
    </source>
</evidence>
<evidence type="ECO:0000256" key="5">
    <source>
        <dbReference type="ARBA" id="ARBA00023136"/>
    </source>
</evidence>
<evidence type="ECO:0000259" key="9">
    <source>
        <dbReference type="PROSITE" id="PS50125"/>
    </source>
</evidence>
<dbReference type="InterPro" id="IPR036971">
    <property type="entry name" value="PDEase_catalytic_dom_sf"/>
</dbReference>
<dbReference type="Gene3D" id="1.10.1300.10">
    <property type="entry name" value="3'5'-cyclic nucleotide phosphodiesterase, catalytic domain"/>
    <property type="match status" value="1"/>
</dbReference>
<keyword evidence="6" id="KW-0456">Lyase</keyword>